<evidence type="ECO:0000313" key="10">
    <source>
        <dbReference type="Proteomes" id="UP000236893"/>
    </source>
</evidence>
<keyword evidence="4 7" id="KW-0812">Transmembrane</keyword>
<keyword evidence="2" id="KW-0328">Glycosyltransferase</keyword>
<sequence length="316" mass="35937">MNKNSKLPKLALVIPCYNEGAMLKITIEQLLRLLNDYVEREVIAANSFALLVDDGSKDETWQILQSSSNHFIKAIKLSHNVGHQHALIAGLTYVTNQVDCCISLDADLQDDISVTEEMIANYTSGSQIVYGVRGSRETDKAMKRGTAQLFYKLMKRMGVDLIYNHADFRLLSNRVLVELQKYKEVNLFLRGLFPQMGFKSSKVYYKRKARIADQTKYSFKQMLHLAVNGITSFSNFPLKMITYIGFAIFFCSFIISLWVLFVWTSGRAVPGWASITLPVYFLGGVQLLALGIIGEYLGKIYLETKARPRFHIEEEI</sequence>
<gene>
    <name evidence="9" type="ORF">C3K47_13775</name>
</gene>
<dbReference type="PANTHER" id="PTHR48090:SF1">
    <property type="entry name" value="PROPHAGE BACTOPRENOL GLUCOSYL TRANSFERASE HOMOLOG"/>
    <property type="match status" value="1"/>
</dbReference>
<dbReference type="RefSeq" id="WP_103789729.1">
    <property type="nucleotide sequence ID" value="NZ_PQVF01000009.1"/>
</dbReference>
<keyword evidence="10" id="KW-1185">Reference proteome</keyword>
<feature type="domain" description="Glycosyltransferase 2-like" evidence="8">
    <location>
        <begin position="12"/>
        <end position="171"/>
    </location>
</feature>
<accession>A0A2S4ZZS5</accession>
<dbReference type="InterPro" id="IPR001173">
    <property type="entry name" value="Glyco_trans_2-like"/>
</dbReference>
<evidence type="ECO:0000256" key="3">
    <source>
        <dbReference type="ARBA" id="ARBA00022679"/>
    </source>
</evidence>
<comment type="caution">
    <text evidence="9">The sequence shown here is derived from an EMBL/GenBank/DDBJ whole genome shotgun (WGS) entry which is preliminary data.</text>
</comment>
<dbReference type="GO" id="GO:0016757">
    <property type="term" value="F:glycosyltransferase activity"/>
    <property type="evidence" value="ECO:0007669"/>
    <property type="project" value="UniProtKB-KW"/>
</dbReference>
<proteinExistence type="predicted"/>
<keyword evidence="5 7" id="KW-1133">Transmembrane helix</keyword>
<keyword evidence="6 7" id="KW-0472">Membrane</keyword>
<evidence type="ECO:0000256" key="4">
    <source>
        <dbReference type="ARBA" id="ARBA00022692"/>
    </source>
</evidence>
<dbReference type="OrthoDB" id="9807778at2"/>
<dbReference type="SUPFAM" id="SSF53448">
    <property type="entry name" value="Nucleotide-diphospho-sugar transferases"/>
    <property type="match status" value="1"/>
</dbReference>
<evidence type="ECO:0000256" key="6">
    <source>
        <dbReference type="ARBA" id="ARBA00023136"/>
    </source>
</evidence>
<dbReference type="Proteomes" id="UP000236893">
    <property type="component" value="Unassembled WGS sequence"/>
</dbReference>
<keyword evidence="3 9" id="KW-0808">Transferase</keyword>
<evidence type="ECO:0000256" key="5">
    <source>
        <dbReference type="ARBA" id="ARBA00022989"/>
    </source>
</evidence>
<dbReference type="Pfam" id="PF00535">
    <property type="entry name" value="Glycos_transf_2"/>
    <property type="match status" value="1"/>
</dbReference>
<evidence type="ECO:0000256" key="2">
    <source>
        <dbReference type="ARBA" id="ARBA00022676"/>
    </source>
</evidence>
<dbReference type="EMBL" id="PQVF01000009">
    <property type="protein sequence ID" value="POY35816.1"/>
    <property type="molecule type" value="Genomic_DNA"/>
</dbReference>
<dbReference type="GO" id="GO:0005886">
    <property type="term" value="C:plasma membrane"/>
    <property type="evidence" value="ECO:0007669"/>
    <property type="project" value="TreeGrafter"/>
</dbReference>
<organism evidence="9 10">
    <name type="scientific">Solitalea longa</name>
    <dbReference type="NCBI Taxonomy" id="2079460"/>
    <lineage>
        <taxon>Bacteria</taxon>
        <taxon>Pseudomonadati</taxon>
        <taxon>Bacteroidota</taxon>
        <taxon>Sphingobacteriia</taxon>
        <taxon>Sphingobacteriales</taxon>
        <taxon>Sphingobacteriaceae</taxon>
        <taxon>Solitalea</taxon>
    </lineage>
</organism>
<dbReference type="InterPro" id="IPR029044">
    <property type="entry name" value="Nucleotide-diphossugar_trans"/>
</dbReference>
<protein>
    <submittedName>
        <fullName evidence="9">Glycosyltransferase</fullName>
    </submittedName>
</protein>
<evidence type="ECO:0000259" key="8">
    <source>
        <dbReference type="Pfam" id="PF00535"/>
    </source>
</evidence>
<evidence type="ECO:0000313" key="9">
    <source>
        <dbReference type="EMBL" id="POY35816.1"/>
    </source>
</evidence>
<name>A0A2S4ZZS5_9SPHI</name>
<dbReference type="PANTHER" id="PTHR48090">
    <property type="entry name" value="UNDECAPRENYL-PHOSPHATE 4-DEOXY-4-FORMAMIDO-L-ARABINOSE TRANSFERASE-RELATED"/>
    <property type="match status" value="1"/>
</dbReference>
<dbReference type="Gene3D" id="3.90.550.10">
    <property type="entry name" value="Spore Coat Polysaccharide Biosynthesis Protein SpsA, Chain A"/>
    <property type="match status" value="1"/>
</dbReference>
<evidence type="ECO:0000256" key="7">
    <source>
        <dbReference type="SAM" id="Phobius"/>
    </source>
</evidence>
<dbReference type="CDD" id="cd04187">
    <property type="entry name" value="DPM1_like_bac"/>
    <property type="match status" value="1"/>
</dbReference>
<feature type="transmembrane region" description="Helical" evidence="7">
    <location>
        <begin position="275"/>
        <end position="297"/>
    </location>
</feature>
<dbReference type="InterPro" id="IPR050256">
    <property type="entry name" value="Glycosyltransferase_2"/>
</dbReference>
<dbReference type="AlphaFoldDB" id="A0A2S4ZZS5"/>
<reference evidence="9 10" key="1">
    <citation type="submission" date="2018-01" db="EMBL/GenBank/DDBJ databases">
        <authorList>
            <person name="Gaut B.S."/>
            <person name="Morton B.R."/>
            <person name="Clegg M.T."/>
            <person name="Duvall M.R."/>
        </authorList>
    </citation>
    <scope>NUCLEOTIDE SEQUENCE [LARGE SCALE GENOMIC DNA]</scope>
    <source>
        <strain evidence="9 10">HR-AV</strain>
    </source>
</reference>
<comment type="subcellular location">
    <subcellularLocation>
        <location evidence="1">Membrane</location>
        <topology evidence="1">Multi-pass membrane protein</topology>
    </subcellularLocation>
</comment>
<evidence type="ECO:0000256" key="1">
    <source>
        <dbReference type="ARBA" id="ARBA00004141"/>
    </source>
</evidence>
<feature type="transmembrane region" description="Helical" evidence="7">
    <location>
        <begin position="240"/>
        <end position="263"/>
    </location>
</feature>